<dbReference type="Pfam" id="PF12678">
    <property type="entry name" value="zf-rbx1"/>
    <property type="match status" value="1"/>
</dbReference>
<proteinExistence type="predicted"/>
<feature type="transmembrane region" description="Helical" evidence="21">
    <location>
        <begin position="648"/>
        <end position="667"/>
    </location>
</feature>
<dbReference type="FunFam" id="3.30.40.10:FF:000626">
    <property type="entry name" value="Transmembrane ubiquitin ligase 1"/>
    <property type="match status" value="1"/>
</dbReference>
<evidence type="ECO:0000256" key="19">
    <source>
        <dbReference type="PROSITE-ProRule" id="PRU00175"/>
    </source>
</evidence>
<comment type="subunit">
    <text evidence="15">Component of the DSC E3 ubiquitin ligase complex composed of dscA, dscB, dscC and dscD.</text>
</comment>
<reference evidence="23" key="1">
    <citation type="submission" date="2016-03" db="EMBL/GenBank/DDBJ databases">
        <title>Updated assembly of Pseudogymnoascus destructans, the fungus causing white-nose syndrome of bats.</title>
        <authorList>
            <person name="Palmer J.M."/>
            <person name="Drees K.P."/>
            <person name="Foster J.T."/>
            <person name="Lindner D.L."/>
        </authorList>
    </citation>
    <scope>NUCLEOTIDE SEQUENCE [LARGE SCALE GENOMIC DNA]</scope>
    <source>
        <strain evidence="23">20631-21</strain>
    </source>
</reference>
<evidence type="ECO:0000256" key="1">
    <source>
        <dbReference type="ARBA" id="ARBA00000900"/>
    </source>
</evidence>
<dbReference type="GeneID" id="36284498"/>
<dbReference type="eggNOG" id="KOG0828">
    <property type="taxonomic scope" value="Eukaryota"/>
</dbReference>
<dbReference type="OrthoDB" id="9984778at2759"/>
<evidence type="ECO:0000256" key="6">
    <source>
        <dbReference type="ARBA" id="ARBA00022692"/>
    </source>
</evidence>
<keyword evidence="8" id="KW-0732">Signal</keyword>
<feature type="transmembrane region" description="Helical" evidence="21">
    <location>
        <begin position="415"/>
        <end position="434"/>
    </location>
</feature>
<gene>
    <name evidence="23" type="ORF">VC83_01408</name>
</gene>
<keyword evidence="9 19" id="KW-0863">Zinc-finger</keyword>
<evidence type="ECO:0000256" key="16">
    <source>
        <dbReference type="ARBA" id="ARBA00071072"/>
    </source>
</evidence>
<dbReference type="Pfam" id="PF11145">
    <property type="entry name" value="DUF2921"/>
    <property type="match status" value="2"/>
</dbReference>
<dbReference type="GO" id="GO:0044695">
    <property type="term" value="C:Dsc E3 ubiquitin ligase complex"/>
    <property type="evidence" value="ECO:0007669"/>
    <property type="project" value="TreeGrafter"/>
</dbReference>
<accession>A0A177AJD3</accession>
<dbReference type="UniPathway" id="UPA00143"/>
<feature type="transmembrane region" description="Helical" evidence="21">
    <location>
        <begin position="474"/>
        <end position="498"/>
    </location>
</feature>
<feature type="compositionally biased region" description="Low complexity" evidence="20">
    <location>
        <begin position="519"/>
        <end position="529"/>
    </location>
</feature>
<keyword evidence="6 21" id="KW-0812">Transmembrane</keyword>
<keyword evidence="11" id="KW-0862">Zinc</keyword>
<comment type="subcellular location">
    <subcellularLocation>
        <location evidence="2">Endomembrane system</location>
        <topology evidence="2">Multi-pass membrane protein</topology>
    </subcellularLocation>
</comment>
<keyword evidence="10" id="KW-0833">Ubl conjugation pathway</keyword>
<dbReference type="RefSeq" id="XP_024327154.1">
    <property type="nucleotide sequence ID" value="XM_024465087.1"/>
</dbReference>
<dbReference type="EMBL" id="KV441388">
    <property type="protein sequence ID" value="OAF61880.1"/>
    <property type="molecule type" value="Genomic_DNA"/>
</dbReference>
<feature type="domain" description="RING-type" evidence="22">
    <location>
        <begin position="796"/>
        <end position="861"/>
    </location>
</feature>
<comment type="function">
    <text evidence="14">Catalytic component of the DSC E3 ubiquitin ligase complex which is required for the srbA transcriptional activator proteolytic cleavage to release the soluble transcription factor from the membrane in low oxygen or sterol conditions. Required for growth during hypoxia and triazole drug susceptibility, as well as for virulence in a murine model of invasive pulmonary aspergillosis (IPA).</text>
</comment>
<dbReference type="AlphaFoldDB" id="A0A177AJD3"/>
<dbReference type="EC" id="2.3.2.27" evidence="4"/>
<dbReference type="Proteomes" id="UP000077154">
    <property type="component" value="Unassembled WGS sequence"/>
</dbReference>
<sequence length="867" mass="95851">MNNENRIRSGAPVTGQPPHPGFVIMMIMMMYFYSSPAGGPPPGMISPRELFNTKMARESHSLDVLNQTRWGDFLPRGIGEDKEMGADVRYVNITGFREEDGYSWGRLRKVKERFETFQQAAKHGLEKDWALYRNVTGIVKGPWVRSQGTGFENQGVGGWGLNLSAIASDTNWAWNQWNRNITGAEGKAMMRIEDYSRVPAFGEPEKQEMRTVMPGAPREVTATLTVQDESSTGDGWDMQLHGIQWPQTGALVLTTTSNKFAGIYGLPHLTSNKDEFNDTQHALNKTLGDILHGKQKSAWIDLRDPWSEDSMMPLPHCEYVAYVQVYPMKKDHVSHSSKLDEPSLQTAVQMIEQELRFPTGAPLSKAPPLQMSFIVFSPDCDFVLESKGPPSYAPAQGLHLQGYKLEAFISRVKNWLLIWGTCLFGQVLLLLSQMKDASTPSTVGRISFYTISVMLAVDFTLFLSLMMVSNAAPAVFPTMTLAGFACAMAVGLGSRFLADINKVQAPERRERERERDRAQAAQAAQATVPPRTPSAEPAPVTTGIPIITPGGAEVLPLATPTNAPAAPAVVDNGPIIVPSDQDVDAEIGDNLANGAAAIPAPATAQRVTIPPLTRRQEMAASLGPALLGLMFFFLVSVSSISWPPAARTFYVNMLSSIYLSFWVPQIYRNIMRNCRKALLRKFVIGQSLLRAGPIAYFYLRKDNIFFAETSGTAMAMLGGWLWLQVWVLFAQEVLGPRFGLPKSWLPEAWDYHPILREDDVEGGEMPIGLAQAGPDGRRSTEELRKKRDGHSRTVDCAICMNGLEVPIGPARDEGEKESVGTGGVQGMLARRVYMVTPCRHVFHSVCLEGWMKFRLQCPICRETLPPL</sequence>
<dbReference type="GO" id="GO:0008270">
    <property type="term" value="F:zinc ion binding"/>
    <property type="evidence" value="ECO:0007669"/>
    <property type="project" value="UniProtKB-KW"/>
</dbReference>
<dbReference type="VEuPathDB" id="FungiDB:GMDG_05391"/>
<evidence type="ECO:0000256" key="3">
    <source>
        <dbReference type="ARBA" id="ARBA00004906"/>
    </source>
</evidence>
<feature type="transmembrane region" description="Helical" evidence="21">
    <location>
        <begin position="446"/>
        <end position="468"/>
    </location>
</feature>
<feature type="compositionally biased region" description="Basic and acidic residues" evidence="20">
    <location>
        <begin position="505"/>
        <end position="518"/>
    </location>
</feature>
<dbReference type="InterPro" id="IPR013083">
    <property type="entry name" value="Znf_RING/FYVE/PHD"/>
</dbReference>
<organism evidence="23">
    <name type="scientific">Pseudogymnoascus destructans</name>
    <dbReference type="NCBI Taxonomy" id="655981"/>
    <lineage>
        <taxon>Eukaryota</taxon>
        <taxon>Fungi</taxon>
        <taxon>Dikarya</taxon>
        <taxon>Ascomycota</taxon>
        <taxon>Pezizomycotina</taxon>
        <taxon>Leotiomycetes</taxon>
        <taxon>Thelebolales</taxon>
        <taxon>Thelebolaceae</taxon>
        <taxon>Pseudogymnoascus</taxon>
    </lineage>
</organism>
<dbReference type="GO" id="GO:0016567">
    <property type="term" value="P:protein ubiquitination"/>
    <property type="evidence" value="ECO:0007669"/>
    <property type="project" value="UniProtKB-UniPathway"/>
</dbReference>
<evidence type="ECO:0000256" key="21">
    <source>
        <dbReference type="SAM" id="Phobius"/>
    </source>
</evidence>
<dbReference type="Gene3D" id="3.30.40.10">
    <property type="entry name" value="Zinc/RING finger domain, C3HC4 (zinc finger)"/>
    <property type="match status" value="1"/>
</dbReference>
<evidence type="ECO:0000256" key="20">
    <source>
        <dbReference type="SAM" id="MobiDB-lite"/>
    </source>
</evidence>
<name>A0A177AJD3_9PEZI</name>
<keyword evidence="7" id="KW-0479">Metal-binding</keyword>
<feature type="transmembrane region" description="Helical" evidence="21">
    <location>
        <begin position="711"/>
        <end position="729"/>
    </location>
</feature>
<evidence type="ECO:0000259" key="22">
    <source>
        <dbReference type="PROSITE" id="PS50089"/>
    </source>
</evidence>
<evidence type="ECO:0000256" key="18">
    <source>
        <dbReference type="ARBA" id="ARBA00082128"/>
    </source>
</evidence>
<comment type="catalytic activity">
    <reaction evidence="1">
        <text>S-ubiquitinyl-[E2 ubiquitin-conjugating enzyme]-L-cysteine + [acceptor protein]-L-lysine = [E2 ubiquitin-conjugating enzyme]-L-cysteine + N(6)-ubiquitinyl-[acceptor protein]-L-lysine.</text>
        <dbReference type="EC" id="2.3.2.27"/>
    </reaction>
</comment>
<evidence type="ECO:0000256" key="10">
    <source>
        <dbReference type="ARBA" id="ARBA00022786"/>
    </source>
</evidence>
<dbReference type="GO" id="GO:0012505">
    <property type="term" value="C:endomembrane system"/>
    <property type="evidence" value="ECO:0007669"/>
    <property type="project" value="UniProtKB-SubCell"/>
</dbReference>
<evidence type="ECO:0000256" key="13">
    <source>
        <dbReference type="ARBA" id="ARBA00023136"/>
    </source>
</evidence>
<evidence type="ECO:0000256" key="17">
    <source>
        <dbReference type="ARBA" id="ARBA00077885"/>
    </source>
</evidence>
<keyword evidence="13 21" id="KW-0472">Membrane</keyword>
<evidence type="ECO:0000256" key="14">
    <source>
        <dbReference type="ARBA" id="ARBA00056116"/>
    </source>
</evidence>
<comment type="pathway">
    <text evidence="3">Protein modification; protein ubiquitination.</text>
</comment>
<protein>
    <recommendedName>
        <fullName evidence="16">DSC E3 ubiquitin ligase complex subunit A</fullName>
        <ecNumber evidence="4">2.3.2.27</ecNumber>
    </recommendedName>
    <alternativeName>
        <fullName evidence="17">Defective for SREBP cleavage protein A</fullName>
    </alternativeName>
    <alternativeName>
        <fullName evidence="18">RING-type E3 ubiquitin transferase dscA</fullName>
    </alternativeName>
</protein>
<evidence type="ECO:0000256" key="4">
    <source>
        <dbReference type="ARBA" id="ARBA00012483"/>
    </source>
</evidence>
<dbReference type="InterPro" id="IPR050731">
    <property type="entry name" value="HRD1_E3_ubiq-ligases"/>
</dbReference>
<dbReference type="InterPro" id="IPR021319">
    <property type="entry name" value="DUF2921"/>
</dbReference>
<dbReference type="SUPFAM" id="SSF57850">
    <property type="entry name" value="RING/U-box"/>
    <property type="match status" value="1"/>
</dbReference>
<dbReference type="SMART" id="SM00184">
    <property type="entry name" value="RING"/>
    <property type="match status" value="1"/>
</dbReference>
<dbReference type="PANTHER" id="PTHR22763">
    <property type="entry name" value="RING ZINC FINGER PROTEIN"/>
    <property type="match status" value="1"/>
</dbReference>
<feature type="transmembrane region" description="Helical" evidence="21">
    <location>
        <begin position="622"/>
        <end position="642"/>
    </location>
</feature>
<dbReference type="PROSITE" id="PS50089">
    <property type="entry name" value="ZF_RING_2"/>
    <property type="match status" value="1"/>
</dbReference>
<dbReference type="InterPro" id="IPR024766">
    <property type="entry name" value="Znf_RING_H2"/>
</dbReference>
<keyword evidence="12 21" id="KW-1133">Transmembrane helix</keyword>
<dbReference type="PANTHER" id="PTHR22763:SF162">
    <property type="entry name" value="TRANSMEMBRANE E3 UBIQUITIN-PROTEIN LIGASE 1"/>
    <property type="match status" value="1"/>
</dbReference>
<evidence type="ECO:0000256" key="11">
    <source>
        <dbReference type="ARBA" id="ARBA00022833"/>
    </source>
</evidence>
<evidence type="ECO:0000256" key="5">
    <source>
        <dbReference type="ARBA" id="ARBA00022679"/>
    </source>
</evidence>
<evidence type="ECO:0000256" key="2">
    <source>
        <dbReference type="ARBA" id="ARBA00004127"/>
    </source>
</evidence>
<evidence type="ECO:0000256" key="9">
    <source>
        <dbReference type="ARBA" id="ARBA00022771"/>
    </source>
</evidence>
<evidence type="ECO:0000313" key="23">
    <source>
        <dbReference type="EMBL" id="OAF61880.1"/>
    </source>
</evidence>
<dbReference type="GO" id="GO:0061630">
    <property type="term" value="F:ubiquitin protein ligase activity"/>
    <property type="evidence" value="ECO:0007669"/>
    <property type="project" value="UniProtKB-EC"/>
</dbReference>
<evidence type="ECO:0000256" key="8">
    <source>
        <dbReference type="ARBA" id="ARBA00022729"/>
    </source>
</evidence>
<feature type="region of interest" description="Disordered" evidence="20">
    <location>
        <begin position="505"/>
        <end position="543"/>
    </location>
</feature>
<keyword evidence="5" id="KW-0808">Transferase</keyword>
<evidence type="ECO:0000256" key="12">
    <source>
        <dbReference type="ARBA" id="ARBA00022989"/>
    </source>
</evidence>
<dbReference type="GO" id="GO:0043161">
    <property type="term" value="P:proteasome-mediated ubiquitin-dependent protein catabolic process"/>
    <property type="evidence" value="ECO:0007669"/>
    <property type="project" value="TreeGrafter"/>
</dbReference>
<evidence type="ECO:0000256" key="7">
    <source>
        <dbReference type="ARBA" id="ARBA00022723"/>
    </source>
</evidence>
<dbReference type="InterPro" id="IPR001841">
    <property type="entry name" value="Znf_RING"/>
</dbReference>
<evidence type="ECO:0000256" key="15">
    <source>
        <dbReference type="ARBA" id="ARBA00063126"/>
    </source>
</evidence>